<feature type="chain" id="PRO_5027560137" evidence="3">
    <location>
        <begin position="20"/>
        <end position="517"/>
    </location>
</feature>
<dbReference type="FunCoup" id="A0A6P8Z6P5">
    <property type="interactions" value="142"/>
</dbReference>
<dbReference type="PANTHER" id="PTHR43108:SF6">
    <property type="entry name" value="N-SULPHOGLUCOSAMINE SULPHOHYDROLASE"/>
    <property type="match status" value="1"/>
</dbReference>
<feature type="domain" description="N-sulphoglucosamine sulphohydrolase C-terminal" evidence="5">
    <location>
        <begin position="436"/>
        <end position="482"/>
    </location>
</feature>
<comment type="cofactor">
    <cofactor evidence="1">
        <name>Ca(2+)</name>
        <dbReference type="ChEBI" id="CHEBI:29108"/>
    </cofactor>
</comment>
<accession>A0A6P8Z6P5</accession>
<gene>
    <name evidence="7" type="primary">LOC117645952</name>
</gene>
<dbReference type="CTD" id="6448"/>
<evidence type="ECO:0000313" key="7">
    <source>
        <dbReference type="RefSeq" id="XP_034242417.1"/>
    </source>
</evidence>
<dbReference type="Pfam" id="PF16347">
    <property type="entry name" value="SGSH_C"/>
    <property type="match status" value="1"/>
</dbReference>
<dbReference type="InterPro" id="IPR032506">
    <property type="entry name" value="SGSH_C"/>
</dbReference>
<dbReference type="FunFam" id="3.40.720.10:FF:000026">
    <property type="entry name" value="N-sulphoglucosamine sulphohydrolase"/>
    <property type="match status" value="1"/>
</dbReference>
<name>A0A6P8Z6P5_THRPL</name>
<proteinExistence type="inferred from homology"/>
<dbReference type="InParanoid" id="A0A6P8Z6P5"/>
<dbReference type="CDD" id="cd16027">
    <property type="entry name" value="SGSH"/>
    <property type="match status" value="1"/>
</dbReference>
<dbReference type="OrthoDB" id="10012954at2759"/>
<reference evidence="7" key="1">
    <citation type="submission" date="2025-08" db="UniProtKB">
        <authorList>
            <consortium name="RefSeq"/>
        </authorList>
    </citation>
    <scope>IDENTIFICATION</scope>
    <source>
        <tissue evidence="7">Total insect</tissue>
    </source>
</reference>
<dbReference type="Proteomes" id="UP000515158">
    <property type="component" value="Unplaced"/>
</dbReference>
<comment type="similarity">
    <text evidence="2">Belongs to the sulfatase family.</text>
</comment>
<feature type="signal peptide" evidence="3">
    <location>
        <begin position="1"/>
        <end position="19"/>
    </location>
</feature>
<organism evidence="7">
    <name type="scientific">Thrips palmi</name>
    <name type="common">Melon thrips</name>
    <dbReference type="NCBI Taxonomy" id="161013"/>
    <lineage>
        <taxon>Eukaryota</taxon>
        <taxon>Metazoa</taxon>
        <taxon>Ecdysozoa</taxon>
        <taxon>Arthropoda</taxon>
        <taxon>Hexapoda</taxon>
        <taxon>Insecta</taxon>
        <taxon>Pterygota</taxon>
        <taxon>Neoptera</taxon>
        <taxon>Paraneoptera</taxon>
        <taxon>Thysanoptera</taxon>
        <taxon>Terebrantia</taxon>
        <taxon>Thripoidea</taxon>
        <taxon>Thripidae</taxon>
        <taxon>Thrips</taxon>
    </lineage>
</organism>
<dbReference type="GO" id="GO:0030200">
    <property type="term" value="P:heparan sulfate proteoglycan catabolic process"/>
    <property type="evidence" value="ECO:0007669"/>
    <property type="project" value="TreeGrafter"/>
</dbReference>
<dbReference type="Gene3D" id="3.40.720.10">
    <property type="entry name" value="Alkaline Phosphatase, subunit A"/>
    <property type="match status" value="1"/>
</dbReference>
<keyword evidence="3" id="KW-0732">Signal</keyword>
<evidence type="ECO:0000259" key="4">
    <source>
        <dbReference type="Pfam" id="PF00884"/>
    </source>
</evidence>
<evidence type="ECO:0000259" key="5">
    <source>
        <dbReference type="Pfam" id="PF16347"/>
    </source>
</evidence>
<sequence>MNTLVVVLGLAFLVTQPAAFSPDKRSGLKKNVLFLVADDAGFEMGTYRKKVVQTPHLDALAKKSLIFNNLFASVSSCSPSRASILSGLPTHGNGMYGLHHSVHHFNSFDGVRSLPNILRENGINTGIIGKKHVGPADVYKFDYEATEEHHSIMQVGRNITKIKLLVRDFLNQKSAQPFFLYVGFHDPHRCGHTHPEFGTFCEFFGNGETGMGLIPDWHPITYDPTQVEVPHFVQNSLPARRDIAAQYTAISRLDQGVGLVLKELENHGVLNDTLVIYTSDNGIPFAGGRTNLYDSGIKLPMLMSSPIPTHRHFDVTYAMSSHLDLVPTVLDWFSVPYPTTDLAANHPVQPLPGKSLIPLLEKEPTDDGKAVFASHNHHEVTMYYPMRAVRTKHFKLIHNINFRMPFPVDQDLYISRSFQDILNRTREKEPTHWSKTLKQYYYRPEWELYDLRKDAEEAKNVVGKPAYKAITEDLQKRLLKWQEITNDPWICAPRGVFENSGVFKENPSCLPLDNLDI</sequence>
<dbReference type="GO" id="GO:0006027">
    <property type="term" value="P:glycosaminoglycan catabolic process"/>
    <property type="evidence" value="ECO:0007669"/>
    <property type="project" value="TreeGrafter"/>
</dbReference>
<dbReference type="GeneID" id="117645952"/>
<evidence type="ECO:0000313" key="6">
    <source>
        <dbReference type="Proteomes" id="UP000515158"/>
    </source>
</evidence>
<dbReference type="InterPro" id="IPR017850">
    <property type="entry name" value="Alkaline_phosphatase_core_sf"/>
</dbReference>
<dbReference type="RefSeq" id="XP_034242417.1">
    <property type="nucleotide sequence ID" value="XM_034386526.1"/>
</dbReference>
<dbReference type="PANTHER" id="PTHR43108">
    <property type="entry name" value="N-ACETYLGLUCOSAMINE-6-SULFATASE FAMILY MEMBER"/>
    <property type="match status" value="1"/>
</dbReference>
<evidence type="ECO:0000256" key="3">
    <source>
        <dbReference type="SAM" id="SignalP"/>
    </source>
</evidence>
<evidence type="ECO:0000256" key="2">
    <source>
        <dbReference type="ARBA" id="ARBA00008779"/>
    </source>
</evidence>
<dbReference type="Pfam" id="PF00884">
    <property type="entry name" value="Sulfatase"/>
    <property type="match status" value="1"/>
</dbReference>
<feature type="domain" description="Sulfatase N-terminal" evidence="4">
    <location>
        <begin position="30"/>
        <end position="334"/>
    </location>
</feature>
<dbReference type="AlphaFoldDB" id="A0A6P8Z6P5"/>
<dbReference type="InterPro" id="IPR000917">
    <property type="entry name" value="Sulfatase_N"/>
</dbReference>
<dbReference type="KEGG" id="tpal:117645952"/>
<protein>
    <submittedName>
        <fullName evidence="7">N-sulphoglucosamine sulphohydrolase</fullName>
    </submittedName>
</protein>
<dbReference type="GO" id="GO:0016250">
    <property type="term" value="F:N-sulfoglucosamine sulfohydrolase activity"/>
    <property type="evidence" value="ECO:0007669"/>
    <property type="project" value="TreeGrafter"/>
</dbReference>
<evidence type="ECO:0000256" key="1">
    <source>
        <dbReference type="ARBA" id="ARBA00001913"/>
    </source>
</evidence>
<keyword evidence="6" id="KW-1185">Reference proteome</keyword>
<dbReference type="SUPFAM" id="SSF53649">
    <property type="entry name" value="Alkaline phosphatase-like"/>
    <property type="match status" value="1"/>
</dbReference>